<accession>A0A5S3YLP0</accession>
<sequence length="99" mass="11720">MIKNHYTYAPDTYKRSQELYNKLSDDRVIEGIKNKPHTAISRLYKKNLKTLFIEALEHPNSQNAWKYLVRAQELSLGIFQSNDNPGKPFKLYYDNQLIE</sequence>
<reference evidence="2" key="2">
    <citation type="submission" date="2019-06" db="EMBL/GenBank/DDBJ databases">
        <title>Co-occurence of chitin degradation, pigmentation and bioactivity in marine Pseudoalteromonas.</title>
        <authorList>
            <person name="Sonnenschein E.C."/>
            <person name="Bech P.K."/>
        </authorList>
    </citation>
    <scope>NUCLEOTIDE SEQUENCE [LARGE SCALE GENOMIC DNA]</scope>
    <source>
        <strain evidence="2">S1189</strain>
    </source>
</reference>
<reference evidence="1 2" key="1">
    <citation type="submission" date="2017-12" db="EMBL/GenBank/DDBJ databases">
        <authorList>
            <person name="Paulsen S."/>
            <person name="Gram L.K."/>
        </authorList>
    </citation>
    <scope>NUCLEOTIDE SEQUENCE [LARGE SCALE GENOMIC DNA]</scope>
    <source>
        <strain evidence="1 2">S1189</strain>
    </source>
</reference>
<feature type="non-terminal residue" evidence="1">
    <location>
        <position position="99"/>
    </location>
</feature>
<evidence type="ECO:0000313" key="1">
    <source>
        <dbReference type="EMBL" id="TMP76256.1"/>
    </source>
</evidence>
<protein>
    <submittedName>
        <fullName evidence="1">Uncharacterized protein</fullName>
    </submittedName>
</protein>
<evidence type="ECO:0000313" key="2">
    <source>
        <dbReference type="Proteomes" id="UP000307362"/>
    </source>
</evidence>
<gene>
    <name evidence="1" type="ORF">CWB73_21600</name>
</gene>
<proteinExistence type="predicted"/>
<organism evidence="1 2">
    <name type="scientific">Pseudoalteromonas phenolica</name>
    <dbReference type="NCBI Taxonomy" id="161398"/>
    <lineage>
        <taxon>Bacteria</taxon>
        <taxon>Pseudomonadati</taxon>
        <taxon>Pseudomonadota</taxon>
        <taxon>Gammaproteobacteria</taxon>
        <taxon>Alteromonadales</taxon>
        <taxon>Pseudoalteromonadaceae</taxon>
        <taxon>Pseudoalteromonas</taxon>
    </lineage>
</organism>
<dbReference type="AlphaFoldDB" id="A0A5S3YLP0"/>
<comment type="caution">
    <text evidence="1">The sequence shown here is derived from an EMBL/GenBank/DDBJ whole genome shotgun (WGS) entry which is preliminary data.</text>
</comment>
<name>A0A5S3YLP0_9GAMM</name>
<dbReference type="EMBL" id="PNCM01000319">
    <property type="protein sequence ID" value="TMP76256.1"/>
    <property type="molecule type" value="Genomic_DNA"/>
</dbReference>
<dbReference type="Proteomes" id="UP000307362">
    <property type="component" value="Unassembled WGS sequence"/>
</dbReference>